<dbReference type="HAMAP" id="MF_02088">
    <property type="entry name" value="Q_prec_transport"/>
    <property type="match status" value="1"/>
</dbReference>
<proteinExistence type="inferred from homology"/>
<comment type="subcellular location">
    <subcellularLocation>
        <location evidence="1">Cell inner membrane</location>
        <topology evidence="1">Multi-pass membrane protein</topology>
    </subcellularLocation>
</comment>
<evidence type="ECO:0000256" key="1">
    <source>
        <dbReference type="HAMAP-Rule" id="MF_02088"/>
    </source>
</evidence>
<dbReference type="GO" id="GO:0022857">
    <property type="term" value="F:transmembrane transporter activity"/>
    <property type="evidence" value="ECO:0007669"/>
    <property type="project" value="UniProtKB-UniRule"/>
</dbReference>
<dbReference type="AlphaFoldDB" id="A0A437H2S6"/>
<dbReference type="InterPro" id="IPR003744">
    <property type="entry name" value="YhhQ"/>
</dbReference>
<dbReference type="OrthoDB" id="9805479at2"/>
<dbReference type="RefSeq" id="WP_127611985.1">
    <property type="nucleotide sequence ID" value="NZ_RXOL01000001.1"/>
</dbReference>
<keyword evidence="1" id="KW-0813">Transport</keyword>
<dbReference type="GO" id="GO:0005886">
    <property type="term" value="C:plasma membrane"/>
    <property type="evidence" value="ECO:0007669"/>
    <property type="project" value="UniProtKB-SubCell"/>
</dbReference>
<keyword evidence="1" id="KW-0997">Cell inner membrane</keyword>
<comment type="function">
    <text evidence="1">Involved in the import of queuosine (Q) precursors, required for Q precursor salvage.</text>
</comment>
<keyword evidence="1" id="KW-0812">Transmembrane</keyword>
<sequence>MVEPARVEGRAAGHRLFRYFDFVMAAFVTVLLLSNIIGASKRSVVELPLLGEWYFGAGVLFFPISYVIGDVLTEVYGYAHARRCIWAGFGALIFMVVMAEVVVALPPADGWPFQSDYENVFGQAWRIAGASIIAFWAGEFVNSYVLARMKIWTKGKALWSRTIGSTVVGQGVDSAIFYPLAFYGAVGWTGEQVMWVALTQWLLKVSWEALLTPATYVVVGWLKRREGVDVYDTDTDFSPFAKSA</sequence>
<keyword evidence="1" id="KW-1133">Transmembrane helix</keyword>
<keyword evidence="1" id="KW-0472">Membrane</keyword>
<comment type="caution">
    <text evidence="2">The sequence shown here is derived from an EMBL/GenBank/DDBJ whole genome shotgun (WGS) entry which is preliminary data.</text>
</comment>
<comment type="similarity">
    <text evidence="1">Belongs to the vitamin uptake transporter (VUT/ECF) (TC 2.A.88) family. Q precursor transporter subfamily.</text>
</comment>
<feature type="transmembrane region" description="Helical" evidence="1">
    <location>
        <begin position="16"/>
        <end position="38"/>
    </location>
</feature>
<feature type="transmembrane region" description="Helical" evidence="1">
    <location>
        <begin position="53"/>
        <end position="72"/>
    </location>
</feature>
<evidence type="ECO:0000313" key="2">
    <source>
        <dbReference type="EMBL" id="RVQ69802.1"/>
    </source>
</evidence>
<keyword evidence="3" id="KW-1185">Reference proteome</keyword>
<feature type="transmembrane region" description="Helical" evidence="1">
    <location>
        <begin position="84"/>
        <end position="105"/>
    </location>
</feature>
<organism evidence="2 3">
    <name type="scientific">Croceicoccus ponticola</name>
    <dbReference type="NCBI Taxonomy" id="2217664"/>
    <lineage>
        <taxon>Bacteria</taxon>
        <taxon>Pseudomonadati</taxon>
        <taxon>Pseudomonadota</taxon>
        <taxon>Alphaproteobacteria</taxon>
        <taxon>Sphingomonadales</taxon>
        <taxon>Erythrobacteraceae</taxon>
        <taxon>Croceicoccus</taxon>
    </lineage>
</organism>
<keyword evidence="1" id="KW-1003">Cell membrane</keyword>
<dbReference type="EMBL" id="RXOL01000001">
    <property type="protein sequence ID" value="RVQ69802.1"/>
    <property type="molecule type" value="Genomic_DNA"/>
</dbReference>
<dbReference type="PANTHER" id="PTHR34300">
    <property type="entry name" value="QUEUOSINE PRECURSOR TRANSPORTER-RELATED"/>
    <property type="match status" value="1"/>
</dbReference>
<dbReference type="Proteomes" id="UP000283003">
    <property type="component" value="Unassembled WGS sequence"/>
</dbReference>
<name>A0A437H2S6_9SPHN</name>
<evidence type="ECO:0000313" key="3">
    <source>
        <dbReference type="Proteomes" id="UP000283003"/>
    </source>
</evidence>
<gene>
    <name evidence="2" type="ORF">EKN06_04350</name>
</gene>
<dbReference type="PANTHER" id="PTHR34300:SF2">
    <property type="entry name" value="QUEUOSINE PRECURSOR TRANSPORTER-RELATED"/>
    <property type="match status" value="1"/>
</dbReference>
<accession>A0A437H2S6</accession>
<reference evidence="2 3" key="1">
    <citation type="submission" date="2018-12" db="EMBL/GenBank/DDBJ databases">
        <title>Croceicoccus ponticola sp. nov., a lipolytic bacterium isolated from seawater.</title>
        <authorList>
            <person name="Yoon J.-H."/>
        </authorList>
    </citation>
    <scope>NUCLEOTIDE SEQUENCE [LARGE SCALE GENOMIC DNA]</scope>
    <source>
        <strain evidence="2 3">GM-16</strain>
    </source>
</reference>
<feature type="transmembrane region" description="Helical" evidence="1">
    <location>
        <begin position="125"/>
        <end position="147"/>
    </location>
</feature>
<dbReference type="Pfam" id="PF02592">
    <property type="entry name" value="Vut_1"/>
    <property type="match status" value="1"/>
</dbReference>
<protein>
    <recommendedName>
        <fullName evidence="1">Probable queuosine precursor transporter</fullName>
        <shortName evidence="1">Q precursor transporter</shortName>
    </recommendedName>
</protein>
<dbReference type="NCBIfam" id="TIGR00697">
    <property type="entry name" value="queuosine precursor transporter"/>
    <property type="match status" value="1"/>
</dbReference>